<proteinExistence type="predicted"/>
<dbReference type="OrthoDB" id="9808669at2"/>
<reference evidence="2 3" key="1">
    <citation type="submission" date="2017-06" db="EMBL/GenBank/DDBJ databases">
        <title>Streptomyces albireticuli Genome sequencing and assembly.</title>
        <authorList>
            <person name="Wang Y."/>
            <person name="Du B."/>
            <person name="Ding Y."/>
            <person name="Liu H."/>
            <person name="Hou Q."/>
            <person name="Liu K."/>
            <person name="Yao L."/>
            <person name="Wang C."/>
        </authorList>
    </citation>
    <scope>NUCLEOTIDE SEQUENCE [LARGE SCALE GENOMIC DNA]</scope>
    <source>
        <strain evidence="2 3">MDJK11</strain>
    </source>
</reference>
<accession>A0A1Z2KXA0</accession>
<sequence>MTQVLITGMGAVSCLGAGVPAMWRALCAAPDSLPERAGDPGARMPLPLIHMAPAGPGSGRADPAGPDRGPGSRRRRRAGPRAARPQSGDPQCPVPLPEGKEEPLNGSHVMVNAFAFGGSNVSLVLEGRAA</sequence>
<dbReference type="AlphaFoldDB" id="A0A1Z2KXA0"/>
<evidence type="ECO:0000313" key="3">
    <source>
        <dbReference type="Proteomes" id="UP000195755"/>
    </source>
</evidence>
<protein>
    <submittedName>
        <fullName evidence="2">3-oxoacyl-ACP synthase</fullName>
    </submittedName>
</protein>
<gene>
    <name evidence="2" type="ORF">SMD11_0994</name>
</gene>
<dbReference type="EMBL" id="CP021744">
    <property type="protein sequence ID" value="ARZ66659.1"/>
    <property type="molecule type" value="Genomic_DNA"/>
</dbReference>
<feature type="compositionally biased region" description="Low complexity" evidence="1">
    <location>
        <begin position="59"/>
        <end position="69"/>
    </location>
</feature>
<name>A0A1Z2KXA0_9ACTN</name>
<feature type="region of interest" description="Disordered" evidence="1">
    <location>
        <begin position="31"/>
        <end position="104"/>
    </location>
</feature>
<dbReference type="KEGG" id="salj:SMD11_0994"/>
<evidence type="ECO:0000313" key="2">
    <source>
        <dbReference type="EMBL" id="ARZ66659.1"/>
    </source>
</evidence>
<dbReference type="RefSeq" id="WP_087925244.1">
    <property type="nucleotide sequence ID" value="NZ_CP021744.1"/>
</dbReference>
<organism evidence="2 3">
    <name type="scientific">Streptomyces albireticuli</name>
    <dbReference type="NCBI Taxonomy" id="1940"/>
    <lineage>
        <taxon>Bacteria</taxon>
        <taxon>Bacillati</taxon>
        <taxon>Actinomycetota</taxon>
        <taxon>Actinomycetes</taxon>
        <taxon>Kitasatosporales</taxon>
        <taxon>Streptomycetaceae</taxon>
        <taxon>Streptomyces</taxon>
    </lineage>
</organism>
<dbReference type="Proteomes" id="UP000195755">
    <property type="component" value="Chromosome"/>
</dbReference>
<evidence type="ECO:0000256" key="1">
    <source>
        <dbReference type="SAM" id="MobiDB-lite"/>
    </source>
</evidence>